<organism evidence="2 3">
    <name type="scientific">Desulfofervidus auxilii</name>
    <dbReference type="NCBI Taxonomy" id="1621989"/>
    <lineage>
        <taxon>Bacteria</taxon>
        <taxon>Pseudomonadati</taxon>
        <taxon>Thermodesulfobacteriota</taxon>
        <taxon>Candidatus Desulfofervidia</taxon>
        <taxon>Candidatus Desulfofervidales</taxon>
        <taxon>Candidatus Desulfofervidaceae</taxon>
        <taxon>Candidatus Desulfofervidus</taxon>
    </lineage>
</organism>
<dbReference type="Gene3D" id="3.40.50.300">
    <property type="entry name" value="P-loop containing nucleotide triphosphate hydrolases"/>
    <property type="match status" value="1"/>
</dbReference>
<dbReference type="EMBL" id="CP013015">
    <property type="protein sequence ID" value="AMM41334.1"/>
    <property type="molecule type" value="Genomic_DNA"/>
</dbReference>
<evidence type="ECO:0000259" key="1">
    <source>
        <dbReference type="Pfam" id="PF13614"/>
    </source>
</evidence>
<dbReference type="FunFam" id="3.40.50.300:FF:000285">
    <property type="entry name" value="Sporulation initiation inhibitor Soj"/>
    <property type="match status" value="1"/>
</dbReference>
<evidence type="ECO:0000313" key="3">
    <source>
        <dbReference type="Proteomes" id="UP000070560"/>
    </source>
</evidence>
<dbReference type="PIRSF" id="PIRSF009320">
    <property type="entry name" value="Nuc_binding_HP_1000"/>
    <property type="match status" value="1"/>
</dbReference>
<dbReference type="AlphaFoldDB" id="A0A7U4THW5"/>
<sequence length="254" mass="28302">MTRVIAIANQKGGVGKTTTAINLSTSLALLKKQVLLVDCDAQTNASSGLGLSINGVNLYEVLVGRIPITQAIKPTCVTGLRCITGHPDLTGIEVELALFSKREHRLKHHLAALRSVYDFIFLDCPPSLGIITINALTAADTVLIPVQCEYYALEGLTQLLKTIKLIKQRVNSTLRIEGFLLTMFDKRNILSQQIETEVRKHFKEYTFKTVISRNVRLGEAPSHGLPVFFYDRKCRGAEQYFQLAQEFLARDKRG</sequence>
<dbReference type="InterPro" id="IPR027417">
    <property type="entry name" value="P-loop_NTPase"/>
</dbReference>
<dbReference type="Pfam" id="PF13614">
    <property type="entry name" value="AAA_31"/>
    <property type="match status" value="1"/>
</dbReference>
<dbReference type="KEGG" id="daw:HS1_001538"/>
<accession>A0A7U4THW5</accession>
<reference evidence="2 3" key="1">
    <citation type="submission" date="2015-10" db="EMBL/GenBank/DDBJ databases">
        <title>Candidatus Desulfofervidus auxilii, a hydrogenotrophic sulfate-reducing bacterium involved in the thermophilic anaerobic oxidation of methane.</title>
        <authorList>
            <person name="Krukenberg V."/>
            <person name="Richter M."/>
            <person name="Wegener G."/>
        </authorList>
    </citation>
    <scope>NUCLEOTIDE SEQUENCE [LARGE SCALE GENOMIC DNA]</scope>
    <source>
        <strain evidence="2 3">HS1</strain>
    </source>
</reference>
<evidence type="ECO:0000313" key="2">
    <source>
        <dbReference type="EMBL" id="AMM41334.1"/>
    </source>
</evidence>
<dbReference type="CDD" id="cd02042">
    <property type="entry name" value="ParAB_family"/>
    <property type="match status" value="1"/>
</dbReference>
<name>A0A7U4THW5_DESA2</name>
<dbReference type="RefSeq" id="WP_066063245.1">
    <property type="nucleotide sequence ID" value="NZ_CP013015.1"/>
</dbReference>
<keyword evidence="3" id="KW-1185">Reference proteome</keyword>
<proteinExistence type="predicted"/>
<dbReference type="PANTHER" id="PTHR13696">
    <property type="entry name" value="P-LOOP CONTAINING NUCLEOSIDE TRIPHOSPHATE HYDROLASE"/>
    <property type="match status" value="1"/>
</dbReference>
<feature type="domain" description="AAA" evidence="1">
    <location>
        <begin position="3"/>
        <end position="176"/>
    </location>
</feature>
<dbReference type="Proteomes" id="UP000070560">
    <property type="component" value="Chromosome"/>
</dbReference>
<gene>
    <name evidence="2" type="ORF">HS1_001538</name>
</gene>
<dbReference type="PANTHER" id="PTHR13696:SF52">
    <property type="entry name" value="PARA FAMILY PROTEIN CT_582"/>
    <property type="match status" value="1"/>
</dbReference>
<protein>
    <submittedName>
        <fullName evidence="2">Sporulation initiation inhibitor protein Soj</fullName>
    </submittedName>
</protein>
<dbReference type="SUPFAM" id="SSF52540">
    <property type="entry name" value="P-loop containing nucleoside triphosphate hydrolases"/>
    <property type="match status" value="1"/>
</dbReference>
<dbReference type="InterPro" id="IPR050678">
    <property type="entry name" value="DNA_Partitioning_ATPase"/>
</dbReference>
<dbReference type="OrthoDB" id="9815116at2"/>
<dbReference type="InterPro" id="IPR025669">
    <property type="entry name" value="AAA_dom"/>
</dbReference>